<dbReference type="InterPro" id="IPR008250">
    <property type="entry name" value="ATPase_P-typ_transduc_dom_A_sf"/>
</dbReference>
<dbReference type="InterPro" id="IPR018303">
    <property type="entry name" value="ATPase_P-typ_P_site"/>
</dbReference>
<accession>A0A7J6SKX3</accession>
<feature type="transmembrane region" description="Helical" evidence="17">
    <location>
        <begin position="930"/>
        <end position="949"/>
    </location>
</feature>
<dbReference type="SUPFAM" id="SSF55008">
    <property type="entry name" value="HMA, heavy metal-associated domain"/>
    <property type="match status" value="2"/>
</dbReference>
<dbReference type="InterPro" id="IPR001623">
    <property type="entry name" value="DnaJ_domain"/>
</dbReference>
<keyword evidence="15" id="KW-0406">Ion transport</keyword>
<dbReference type="OMA" id="HWMLPAW"/>
<dbReference type="SFLD" id="SFLDF00027">
    <property type="entry name" value="p-type_atpase"/>
    <property type="match status" value="1"/>
</dbReference>
<keyword evidence="7" id="KW-0677">Repeat</keyword>
<feature type="transmembrane region" description="Helical" evidence="17">
    <location>
        <begin position="1175"/>
        <end position="1192"/>
    </location>
</feature>
<evidence type="ECO:0000256" key="6">
    <source>
        <dbReference type="ARBA" id="ARBA00022723"/>
    </source>
</evidence>
<dbReference type="Pfam" id="PF00122">
    <property type="entry name" value="E1-E2_ATPase"/>
    <property type="match status" value="1"/>
</dbReference>
<dbReference type="PANTHER" id="PTHR43520:SF8">
    <property type="entry name" value="P-TYPE CU(+) TRANSPORTER"/>
    <property type="match status" value="1"/>
</dbReference>
<dbReference type="SUPFAM" id="SSF81665">
    <property type="entry name" value="Calcium ATPase, transmembrane domain M"/>
    <property type="match status" value="1"/>
</dbReference>
<evidence type="ECO:0000256" key="2">
    <source>
        <dbReference type="ARBA" id="ARBA00006024"/>
    </source>
</evidence>
<feature type="domain" description="HMA" evidence="20">
    <location>
        <begin position="50"/>
        <end position="123"/>
    </location>
</feature>
<evidence type="ECO:0000256" key="8">
    <source>
        <dbReference type="ARBA" id="ARBA00022741"/>
    </source>
</evidence>
<dbReference type="Gene3D" id="3.40.50.1000">
    <property type="entry name" value="HAD superfamily/HAD-like"/>
    <property type="match status" value="1"/>
</dbReference>
<feature type="domain" description="J" evidence="19">
    <location>
        <begin position="1016"/>
        <end position="1082"/>
    </location>
</feature>
<keyword evidence="6 17" id="KW-0479">Metal-binding</keyword>
<feature type="transmembrane region" description="Helical" evidence="17">
    <location>
        <begin position="370"/>
        <end position="393"/>
    </location>
</feature>
<dbReference type="NCBIfam" id="TIGR00003">
    <property type="entry name" value="copper ion binding protein"/>
    <property type="match status" value="1"/>
</dbReference>
<dbReference type="PROSITE" id="PS50846">
    <property type="entry name" value="HMA_2"/>
    <property type="match status" value="2"/>
</dbReference>
<evidence type="ECO:0000259" key="19">
    <source>
        <dbReference type="PROSITE" id="PS50076"/>
    </source>
</evidence>
<feature type="transmembrane region" description="Helical" evidence="17">
    <location>
        <begin position="569"/>
        <end position="591"/>
    </location>
</feature>
<evidence type="ECO:0000256" key="1">
    <source>
        <dbReference type="ARBA" id="ARBA00004127"/>
    </source>
</evidence>
<keyword evidence="9" id="KW-0187">Copper transport</keyword>
<dbReference type="EMBL" id="JABANO010017447">
    <property type="protein sequence ID" value="KAF4733481.1"/>
    <property type="molecule type" value="Genomic_DNA"/>
</dbReference>
<feature type="transmembrane region" description="Helical" evidence="17">
    <location>
        <begin position="337"/>
        <end position="358"/>
    </location>
</feature>
<dbReference type="InterPro" id="IPR017969">
    <property type="entry name" value="Heavy-metal-associated_CS"/>
</dbReference>
<evidence type="ECO:0000256" key="5">
    <source>
        <dbReference type="ARBA" id="ARBA00022692"/>
    </source>
</evidence>
<reference evidence="21 22" key="1">
    <citation type="submission" date="2020-04" db="EMBL/GenBank/DDBJ databases">
        <title>Perkinsus olseni comparative genomics.</title>
        <authorList>
            <person name="Bogema D.R."/>
        </authorList>
    </citation>
    <scope>NUCLEOTIDE SEQUENCE [LARGE SCALE GENOMIC DNA]</scope>
    <source>
        <strain evidence="21 22">ATCC PRA-207</strain>
    </source>
</reference>
<dbReference type="InterPro" id="IPR027256">
    <property type="entry name" value="P-typ_ATPase_IB"/>
</dbReference>
<feature type="transmembrane region" description="Helical" evidence="17">
    <location>
        <begin position="413"/>
        <end position="432"/>
    </location>
</feature>
<dbReference type="InterPro" id="IPR023214">
    <property type="entry name" value="HAD_sf"/>
</dbReference>
<protein>
    <recommendedName>
        <fullName evidence="3">P-type Cu(+) transporter</fullName>
        <ecNumber evidence="3">7.2.2.8</ecNumber>
    </recommendedName>
</protein>
<dbReference type="Gene3D" id="3.40.1110.10">
    <property type="entry name" value="Calcium-transporting ATPase, cytoplasmic domain N"/>
    <property type="match status" value="1"/>
</dbReference>
<keyword evidence="12" id="KW-1278">Translocase</keyword>
<evidence type="ECO:0000256" key="14">
    <source>
        <dbReference type="ARBA" id="ARBA00023008"/>
    </source>
</evidence>
<feature type="transmembrane region" description="Helical" evidence="17">
    <location>
        <begin position="1096"/>
        <end position="1119"/>
    </location>
</feature>
<dbReference type="SFLD" id="SFLDS00003">
    <property type="entry name" value="Haloacid_Dehalogenase"/>
    <property type="match status" value="1"/>
</dbReference>
<dbReference type="SUPFAM" id="SSF81660">
    <property type="entry name" value="Metal cation-transporting ATPase, ATP-binding domain N"/>
    <property type="match status" value="1"/>
</dbReference>
<organism evidence="21 22">
    <name type="scientific">Perkinsus olseni</name>
    <name type="common">Perkinsus atlanticus</name>
    <dbReference type="NCBI Taxonomy" id="32597"/>
    <lineage>
        <taxon>Eukaryota</taxon>
        <taxon>Sar</taxon>
        <taxon>Alveolata</taxon>
        <taxon>Perkinsozoa</taxon>
        <taxon>Perkinsea</taxon>
        <taxon>Perkinsida</taxon>
        <taxon>Perkinsidae</taxon>
        <taxon>Perkinsus</taxon>
    </lineage>
</organism>
<dbReference type="EC" id="7.2.2.8" evidence="3"/>
<dbReference type="SMART" id="SM00271">
    <property type="entry name" value="DnaJ"/>
    <property type="match status" value="1"/>
</dbReference>
<comment type="subcellular location">
    <subcellularLocation>
        <location evidence="1">Endomembrane system</location>
        <topology evidence="1">Multi-pass membrane protein</topology>
    </subcellularLocation>
    <subcellularLocation>
        <location evidence="17">Membrane</location>
    </subcellularLocation>
</comment>
<feature type="transmembrane region" description="Helical" evidence="17">
    <location>
        <begin position="1131"/>
        <end position="1155"/>
    </location>
</feature>
<evidence type="ECO:0000256" key="9">
    <source>
        <dbReference type="ARBA" id="ARBA00022796"/>
    </source>
</evidence>
<dbReference type="GO" id="GO:0055070">
    <property type="term" value="P:copper ion homeostasis"/>
    <property type="evidence" value="ECO:0007669"/>
    <property type="project" value="TreeGrafter"/>
</dbReference>
<dbReference type="InterPro" id="IPR044492">
    <property type="entry name" value="P_typ_ATPase_HD_dom"/>
</dbReference>
<dbReference type="PRINTS" id="PR00625">
    <property type="entry name" value="JDOMAIN"/>
</dbReference>
<dbReference type="PRINTS" id="PR00119">
    <property type="entry name" value="CATATPASE"/>
</dbReference>
<keyword evidence="10 17" id="KW-0067">ATP-binding</keyword>
<dbReference type="GO" id="GO:0043682">
    <property type="term" value="F:P-type divalent copper transporter activity"/>
    <property type="evidence" value="ECO:0007669"/>
    <property type="project" value="TreeGrafter"/>
</dbReference>
<dbReference type="Pfam" id="PF00702">
    <property type="entry name" value="Hydrolase"/>
    <property type="match status" value="1"/>
</dbReference>
<dbReference type="InterPro" id="IPR023298">
    <property type="entry name" value="ATPase_P-typ_TM_dom_sf"/>
</dbReference>
<dbReference type="Pfam" id="PF00403">
    <property type="entry name" value="HMA"/>
    <property type="match status" value="2"/>
</dbReference>
<dbReference type="Gene3D" id="3.30.70.100">
    <property type="match status" value="2"/>
</dbReference>
<keyword evidence="4" id="KW-0813">Transport</keyword>
<keyword evidence="13 17" id="KW-1133">Transmembrane helix</keyword>
<keyword evidence="14" id="KW-0186">Copper</keyword>
<keyword evidence="22" id="KW-1185">Reference proteome</keyword>
<dbReference type="Pfam" id="PF00226">
    <property type="entry name" value="DnaJ"/>
    <property type="match status" value="1"/>
</dbReference>
<dbReference type="Gene3D" id="2.70.150.10">
    <property type="entry name" value="Calcium-transporting ATPase, cytoplasmic transduction domain A"/>
    <property type="match status" value="1"/>
</dbReference>
<dbReference type="CDD" id="cd00371">
    <property type="entry name" value="HMA"/>
    <property type="match status" value="2"/>
</dbReference>
<feature type="transmembrane region" description="Helical" evidence="17">
    <location>
        <begin position="1310"/>
        <end position="1331"/>
    </location>
</feature>
<dbReference type="SUPFAM" id="SSF81653">
    <property type="entry name" value="Calcium ATPase, transduction domain A"/>
    <property type="match status" value="1"/>
</dbReference>
<evidence type="ECO:0000256" key="3">
    <source>
        <dbReference type="ARBA" id="ARBA00012517"/>
    </source>
</evidence>
<feature type="region of interest" description="Disordered" evidence="18">
    <location>
        <begin position="1253"/>
        <end position="1301"/>
    </location>
</feature>
<evidence type="ECO:0000259" key="20">
    <source>
        <dbReference type="PROSITE" id="PS50846"/>
    </source>
</evidence>
<dbReference type="PROSITE" id="PS01047">
    <property type="entry name" value="HMA_1"/>
    <property type="match status" value="2"/>
</dbReference>
<keyword evidence="11" id="KW-0460">Magnesium</keyword>
<evidence type="ECO:0000313" key="21">
    <source>
        <dbReference type="EMBL" id="KAF4733481.1"/>
    </source>
</evidence>
<evidence type="ECO:0000256" key="17">
    <source>
        <dbReference type="RuleBase" id="RU362081"/>
    </source>
</evidence>
<evidence type="ECO:0000256" key="4">
    <source>
        <dbReference type="ARBA" id="ARBA00022448"/>
    </source>
</evidence>
<keyword evidence="5 17" id="KW-0812">Transmembrane</keyword>
<dbReference type="InterPro" id="IPR001757">
    <property type="entry name" value="P_typ_ATPase"/>
</dbReference>
<feature type="transmembrane region" description="Helical" evidence="17">
    <location>
        <begin position="611"/>
        <end position="631"/>
    </location>
</feature>
<dbReference type="GO" id="GO:0016020">
    <property type="term" value="C:membrane"/>
    <property type="evidence" value="ECO:0007669"/>
    <property type="project" value="UniProtKB-SubCell"/>
</dbReference>
<dbReference type="Gene3D" id="1.10.287.110">
    <property type="entry name" value="DnaJ domain"/>
    <property type="match status" value="1"/>
</dbReference>
<dbReference type="InterPro" id="IPR036163">
    <property type="entry name" value="HMA_dom_sf"/>
</dbReference>
<dbReference type="PROSITE" id="PS00154">
    <property type="entry name" value="ATPASE_E1_E2"/>
    <property type="match status" value="1"/>
</dbReference>
<keyword evidence="16 17" id="KW-0472">Membrane</keyword>
<dbReference type="PROSITE" id="PS50076">
    <property type="entry name" value="DNAJ_2"/>
    <property type="match status" value="1"/>
</dbReference>
<dbReference type="Proteomes" id="UP000553632">
    <property type="component" value="Unassembled WGS sequence"/>
</dbReference>
<comment type="caution">
    <text evidence="21">The sequence shown here is derived from an EMBL/GenBank/DDBJ whole genome shotgun (WGS) entry which is preliminary data.</text>
</comment>
<dbReference type="FunFam" id="3.30.70.100:FF:000001">
    <property type="entry name" value="ATPase copper transporting beta"/>
    <property type="match status" value="2"/>
</dbReference>
<proteinExistence type="inferred from homology"/>
<evidence type="ECO:0000256" key="7">
    <source>
        <dbReference type="ARBA" id="ARBA00022737"/>
    </source>
</evidence>
<dbReference type="InterPro" id="IPR006121">
    <property type="entry name" value="HMA_dom"/>
</dbReference>
<dbReference type="GO" id="GO:0016887">
    <property type="term" value="F:ATP hydrolysis activity"/>
    <property type="evidence" value="ECO:0007669"/>
    <property type="project" value="InterPro"/>
</dbReference>
<name>A0A7J6SKX3_PEROL</name>
<sequence>MSITTTTSSSFVNNNSSIDTLQTPLLQQSCKNPDCKCRKESKATGNMQAGAVIVKVGGMTCSSCVSTVENAVNALPFVDSCSVNLVTTKAEVKIHAAAVDLQPGSEPVEEIVDTIESVGFEAEVVGITKFEAKEATETAVLSISGMSCASCVASIERLVGNMDGVKTVAVDLIKGMASVTYIIGKSSADKVAEAIESIGYDARVEHIVKPVASPKGSPGQVPAEPTVLRVCPTSPAAGVEFEDARKVLNNTPGVVGLFESTSGDSGVVQISYAPSRELGARDILAELGPQWRLAPRNPSTGYHMDPVLKHRILLAIPLAIIVEVLSMSMLGSLLGCWLPVVLLVTAFPVQYYCGWGFHKHAVRGLAHCSLSMDFLVSFATNMAFIYSAVWVFINLPELISGRMTSHNTDFNDCMFFETTTILITVLLLGKALESRAKASTASALAELSSQRPTDATIVEKDGSLRTIDVDLLHIGDRVKVLPGGHVPADGTVVMAGLNTACDESLLTGESRPVKKGEGDEVVGGSICVSGGMEFTATRVGSQTALARILQLVESAQASKPAVQRATDKVAAVFVPAILAFCAIVVCVWAVVSAVSPPERAADMSDAEKALLVFRFALSILMVACPCALGLATPTAVVVATGAAATRLGCLVKDAQVFEVAGNRKKKMAVVLDKTGTLTEGKPGVTKTIGFEDSRAKAMLAAAEANSEHPIATAISAWAAPAGVDSTLTVTGFENIPGVGVKCDVGGHLVRAGGDLSWVVGSETMAKGMMEYVQWMQRERDDGAVVVAAAVDGVVQGCIALKDRLRPESADLIHQLRYTLDLSVWMCSGDHEATAKKVAADLGIENVIGQAKPSDKMALIRRLKLNGNTVLMVGDGVNDGPALAAADVGVAVGSGVDVSTDASDVVIHSLRGLAPFIALSRQTLKTIWRNLFWAFIFNIIMLPLAAGILYPPTGITLPPEVAGVAMACSSLVVVTNSLSIQYWTKSRYGHDEDLRMALAVGVLALVAMNEIQRPEENCYELLGLDPAVSITKGDMSRAYRQASLQYHPDRNPTPEGEVMFMKIAQCQELLSDPQRRRIYDRFGAVSNEQMAAMDENVYTMLASVSMIKYFVEFILGILFTATSDLTAARYWITLYLVFTFSCEVLMKFIGFGGMFSFVPVLGSFRTFEKVEALKDLFPAILSGSILLSRALYVDRKREVQYVLAHVVKSTNNMATYVKARGDNPGVGEKASLPEAAAVGMMRGQGVTIDAMLEPSTGQQSKSKDTQPFVDHTVPPGEDEKKKSTTREQQQQQPAAQHVARPAEPPSTFQRILNFIFWLYVVNQVVILIKGLLTTGAQSETGTI</sequence>
<evidence type="ECO:0000256" key="13">
    <source>
        <dbReference type="ARBA" id="ARBA00022989"/>
    </source>
</evidence>
<keyword evidence="8 17" id="KW-0547">Nucleotide-binding</keyword>
<evidence type="ECO:0000256" key="12">
    <source>
        <dbReference type="ARBA" id="ARBA00022967"/>
    </source>
</evidence>
<dbReference type="InterPro" id="IPR036869">
    <property type="entry name" value="J_dom_sf"/>
</dbReference>
<dbReference type="GO" id="GO:0012505">
    <property type="term" value="C:endomembrane system"/>
    <property type="evidence" value="ECO:0007669"/>
    <property type="project" value="UniProtKB-SubCell"/>
</dbReference>
<comment type="similarity">
    <text evidence="2 17">Belongs to the cation transport ATPase (P-type) (TC 3.A.3) family. Type IB subfamily.</text>
</comment>
<evidence type="ECO:0000256" key="15">
    <source>
        <dbReference type="ARBA" id="ARBA00023065"/>
    </source>
</evidence>
<evidence type="ECO:0000256" key="18">
    <source>
        <dbReference type="SAM" id="MobiDB-lite"/>
    </source>
</evidence>
<dbReference type="GO" id="GO:0005524">
    <property type="term" value="F:ATP binding"/>
    <property type="evidence" value="ECO:0007669"/>
    <property type="project" value="UniProtKB-UniRule"/>
</dbReference>
<evidence type="ECO:0000256" key="10">
    <source>
        <dbReference type="ARBA" id="ARBA00022840"/>
    </source>
</evidence>
<dbReference type="InterPro" id="IPR059000">
    <property type="entry name" value="ATPase_P-type_domA"/>
</dbReference>
<dbReference type="GO" id="GO:0140581">
    <property type="term" value="F:P-type monovalent copper transporter activity"/>
    <property type="evidence" value="ECO:0007669"/>
    <property type="project" value="UniProtKB-EC"/>
</dbReference>
<dbReference type="SUPFAM" id="SSF46565">
    <property type="entry name" value="Chaperone J-domain"/>
    <property type="match status" value="1"/>
</dbReference>
<dbReference type="CDD" id="cd06257">
    <property type="entry name" value="DnaJ"/>
    <property type="match status" value="1"/>
</dbReference>
<dbReference type="SFLD" id="SFLDG00002">
    <property type="entry name" value="C1.7:_P-type_atpase_like"/>
    <property type="match status" value="1"/>
</dbReference>
<gene>
    <name evidence="21" type="ORF">FOZ63_005999</name>
</gene>
<dbReference type="GO" id="GO:0005507">
    <property type="term" value="F:copper ion binding"/>
    <property type="evidence" value="ECO:0007669"/>
    <property type="project" value="InterPro"/>
</dbReference>
<evidence type="ECO:0000256" key="16">
    <source>
        <dbReference type="ARBA" id="ARBA00023136"/>
    </source>
</evidence>
<evidence type="ECO:0000256" key="11">
    <source>
        <dbReference type="ARBA" id="ARBA00022842"/>
    </source>
</evidence>
<dbReference type="InterPro" id="IPR036412">
    <property type="entry name" value="HAD-like_sf"/>
</dbReference>
<dbReference type="InterPro" id="IPR006122">
    <property type="entry name" value="HMA_Cu_ion-bd"/>
</dbReference>
<dbReference type="NCBIfam" id="TIGR01525">
    <property type="entry name" value="ATPase-IB_hvy"/>
    <property type="match status" value="1"/>
</dbReference>
<dbReference type="InterPro" id="IPR023299">
    <property type="entry name" value="ATPase_P-typ_cyto_dom_N"/>
</dbReference>
<dbReference type="FunFam" id="2.70.150.10:FF:000002">
    <property type="entry name" value="Copper-transporting ATPase 1, putative"/>
    <property type="match status" value="1"/>
</dbReference>
<dbReference type="NCBIfam" id="TIGR01494">
    <property type="entry name" value="ATPase_P-type"/>
    <property type="match status" value="1"/>
</dbReference>
<evidence type="ECO:0000313" key="22">
    <source>
        <dbReference type="Proteomes" id="UP000553632"/>
    </source>
</evidence>
<dbReference type="SUPFAM" id="SSF56784">
    <property type="entry name" value="HAD-like"/>
    <property type="match status" value="1"/>
</dbReference>
<feature type="domain" description="HMA" evidence="20">
    <location>
        <begin position="137"/>
        <end position="203"/>
    </location>
</feature>
<dbReference type="PANTHER" id="PTHR43520">
    <property type="entry name" value="ATP7, ISOFORM B"/>
    <property type="match status" value="1"/>
</dbReference>